<dbReference type="CDD" id="cd09601">
    <property type="entry name" value="M1_APN-Q_like"/>
    <property type="match status" value="1"/>
</dbReference>
<dbReference type="GO" id="GO:0070006">
    <property type="term" value="F:metalloaminopeptidase activity"/>
    <property type="evidence" value="ECO:0007669"/>
    <property type="project" value="TreeGrafter"/>
</dbReference>
<dbReference type="GO" id="GO:0008270">
    <property type="term" value="F:zinc ion binding"/>
    <property type="evidence" value="ECO:0007669"/>
    <property type="project" value="UniProtKB-UniRule"/>
</dbReference>
<dbReference type="InterPro" id="IPR014782">
    <property type="entry name" value="Peptidase_M1_dom"/>
</dbReference>
<dbReference type="GO" id="GO:0016285">
    <property type="term" value="F:alanyl aminopeptidase activity"/>
    <property type="evidence" value="ECO:0007669"/>
    <property type="project" value="UniProtKB-EC"/>
</dbReference>
<dbReference type="PANTHER" id="PTHR11533:SF174">
    <property type="entry name" value="PUROMYCIN-SENSITIVE AMINOPEPTIDASE-RELATED"/>
    <property type="match status" value="1"/>
</dbReference>
<evidence type="ECO:0000259" key="15">
    <source>
        <dbReference type="Pfam" id="PF17900"/>
    </source>
</evidence>
<feature type="binding site" evidence="10">
    <location>
        <position position="370"/>
    </location>
    <ligand>
        <name>Zn(2+)</name>
        <dbReference type="ChEBI" id="CHEBI:29105"/>
        <note>catalytic</note>
    </ligand>
</feature>
<accession>A0A538UBG1</accession>
<evidence type="ECO:0000256" key="1">
    <source>
        <dbReference type="ARBA" id="ARBA00000098"/>
    </source>
</evidence>
<keyword evidence="8 12" id="KW-0482">Metalloprotease</keyword>
<keyword evidence="6 12" id="KW-0378">Hydrolase</keyword>
<dbReference type="GO" id="GO:0005615">
    <property type="term" value="C:extracellular space"/>
    <property type="evidence" value="ECO:0007669"/>
    <property type="project" value="TreeGrafter"/>
</dbReference>
<dbReference type="Pfam" id="PF17900">
    <property type="entry name" value="Peptidase_M1_N"/>
    <property type="match status" value="1"/>
</dbReference>
<evidence type="ECO:0000256" key="6">
    <source>
        <dbReference type="ARBA" id="ARBA00022801"/>
    </source>
</evidence>
<dbReference type="GO" id="GO:0043171">
    <property type="term" value="P:peptide catabolic process"/>
    <property type="evidence" value="ECO:0007669"/>
    <property type="project" value="TreeGrafter"/>
</dbReference>
<evidence type="ECO:0000256" key="10">
    <source>
        <dbReference type="PIRSR" id="PIRSR634016-3"/>
    </source>
</evidence>
<evidence type="ECO:0000256" key="4">
    <source>
        <dbReference type="ARBA" id="ARBA00022670"/>
    </source>
</evidence>
<feature type="domain" description="Peptidase M1 membrane alanine aminopeptidase" evidence="13">
    <location>
        <begin position="279"/>
        <end position="489"/>
    </location>
</feature>
<evidence type="ECO:0000256" key="5">
    <source>
        <dbReference type="ARBA" id="ARBA00022723"/>
    </source>
</evidence>
<dbReference type="Gene3D" id="2.60.40.1910">
    <property type="match status" value="1"/>
</dbReference>
<feature type="domain" description="Aminopeptidase N-like N-terminal" evidence="15">
    <location>
        <begin position="71"/>
        <end position="241"/>
    </location>
</feature>
<keyword evidence="4 12" id="KW-0645">Protease</keyword>
<dbReference type="Pfam" id="PF11838">
    <property type="entry name" value="ERAP1_C"/>
    <property type="match status" value="1"/>
</dbReference>
<dbReference type="EMBL" id="VBPA01000016">
    <property type="protein sequence ID" value="TMQ73214.1"/>
    <property type="molecule type" value="Genomic_DNA"/>
</dbReference>
<dbReference type="PANTHER" id="PTHR11533">
    <property type="entry name" value="PROTEASE M1 ZINC METALLOPROTEASE"/>
    <property type="match status" value="1"/>
</dbReference>
<dbReference type="PRINTS" id="PR00756">
    <property type="entry name" value="ALADIPTASE"/>
</dbReference>
<evidence type="ECO:0000259" key="13">
    <source>
        <dbReference type="Pfam" id="PF01433"/>
    </source>
</evidence>
<protein>
    <recommendedName>
        <fullName evidence="12">Aminopeptidase</fullName>
        <ecNumber evidence="12">3.4.11.-</ecNumber>
    </recommendedName>
</protein>
<dbReference type="Gene3D" id="2.60.40.1730">
    <property type="entry name" value="tricorn interacting facor f3 domain"/>
    <property type="match status" value="1"/>
</dbReference>
<reference evidence="16 17" key="1">
    <citation type="journal article" date="2019" name="Nat. Microbiol.">
        <title>Mediterranean grassland soil C-N compound turnover is dependent on rainfall and depth, and is mediated by genomically divergent microorganisms.</title>
        <authorList>
            <person name="Diamond S."/>
            <person name="Andeer P.F."/>
            <person name="Li Z."/>
            <person name="Crits-Christoph A."/>
            <person name="Burstein D."/>
            <person name="Anantharaman K."/>
            <person name="Lane K.R."/>
            <person name="Thomas B.C."/>
            <person name="Pan C."/>
            <person name="Northen T.R."/>
            <person name="Banfield J.F."/>
        </authorList>
    </citation>
    <scope>NUCLEOTIDE SEQUENCE [LARGE SCALE GENOMIC DNA]</scope>
    <source>
        <strain evidence="16">WS_10</strain>
    </source>
</reference>
<dbReference type="InterPro" id="IPR050344">
    <property type="entry name" value="Peptidase_M1_aminopeptidases"/>
</dbReference>
<keyword evidence="3 12" id="KW-0031">Aminopeptidase</keyword>
<feature type="domain" description="ERAP1-like C-terminal" evidence="14">
    <location>
        <begin position="566"/>
        <end position="879"/>
    </location>
</feature>
<comment type="catalytic activity">
    <reaction evidence="1">
        <text>Release of an N-terminal amino acid, Xaa-|-Yaa- from a peptide, amide or arylamide. Xaa is preferably Ala, but may be most amino acids including Pro (slow action). When a terminal hydrophobic residue is followed by a prolyl residue, the two may be released as an intact Xaa-Pro dipeptide.</text>
        <dbReference type="EC" id="3.4.11.2"/>
    </reaction>
</comment>
<dbReference type="GO" id="GO:0016020">
    <property type="term" value="C:membrane"/>
    <property type="evidence" value="ECO:0007669"/>
    <property type="project" value="TreeGrafter"/>
</dbReference>
<evidence type="ECO:0000259" key="14">
    <source>
        <dbReference type="Pfam" id="PF11838"/>
    </source>
</evidence>
<feature type="active site" description="Proton acceptor" evidence="9">
    <location>
        <position position="348"/>
    </location>
</feature>
<keyword evidence="5 10" id="KW-0479">Metal-binding</keyword>
<evidence type="ECO:0000313" key="16">
    <source>
        <dbReference type="EMBL" id="TMQ73214.1"/>
    </source>
</evidence>
<evidence type="ECO:0000313" key="17">
    <source>
        <dbReference type="Proteomes" id="UP000319836"/>
    </source>
</evidence>
<dbReference type="InterPro" id="IPR001930">
    <property type="entry name" value="Peptidase_M1"/>
</dbReference>
<dbReference type="InterPro" id="IPR027268">
    <property type="entry name" value="Peptidase_M4/M1_CTD_sf"/>
</dbReference>
<dbReference type="SUPFAM" id="SSF63737">
    <property type="entry name" value="Leukotriene A4 hydrolase N-terminal domain"/>
    <property type="match status" value="1"/>
</dbReference>
<sequence>MRRVRAFTGPVRSLWPMLRRFLAFDRRSPMRRVWFAIPALFTFLALTSSAVAVSAAGYARLSTDVAPVFQRVHLRCDSDSSRYTGWITVDLDVRKPTSTVTLHAEGQDLERLTLTQGGKAIAVKRRAGEEGMLFLAAARPLATGKARLEIHFKNAYNTQAVGLYRVQRGDLGYLFTQFESADARKAFPCWDEPGFKFPYQITLVIPERERAVTNTPIASQTARNGWKTIVFEKTPPLPSYLLAIAVGQLEFVDVPGTHVPTRVVTVKGQSHLAGLAVAAAPPVIAALEAYFDMPYPYRKLDLIAVPEYWYGAMENPGAIVFTESSLLLDPASVSMTSRRTLTRFLAHELAHMWFGDLVTMAWWDDLWLNEAFADWMGDKITEQVAPQFELLVGELPRIEQIMETDARPTTEPIHNPGATPNDAMRSVGLAYFKGKAVLGMFERWIGPDVFRRGVNQYLRAHEWKNAVGADLWAALGEVSGKDVAAAMAGYIDQQGLPLVTVDPQPNGSLRLTQRRFLNSGVKAEPLSWKIPMAIKWSDGAQVHTQRVLVETASTTVALQGGGKQVWVMPNGEARGYYRWTIPQRMMLALSRDAATSMTPAERIAFIGNASALLAGGELHGDAYLRVLADFSNDPDPLVASELLTALGTAQRAFVSDDLRDVFGVYVRRTLGPMARRFGLEKKAGEADVVSLLRPDLLDWLGDEGRDPEALAVAARLAAQYVSDPAGPDPSLAGRALELRAIGGDRALFERYRHEFENARTPEARQNYLAALGRFHDPAIQDEAMAYVLQPAVRVNEMRVVLGQIRAQSDRANDRAFAWLREHYAQVTAKMPQEFQAGLPVYGSGCSQARIDVAKQFFGAPVHQVPGTAKQLAKVTEAVEDCVGLREREGAPVVAYLRGLAASNPH</sequence>
<proteinExistence type="inferred from homology"/>
<comment type="similarity">
    <text evidence="2 12">Belongs to the peptidase M1 family.</text>
</comment>
<dbReference type="InterPro" id="IPR024571">
    <property type="entry name" value="ERAP1-like_C_dom"/>
</dbReference>
<dbReference type="InterPro" id="IPR042097">
    <property type="entry name" value="Aminopeptidase_N-like_N_sf"/>
</dbReference>
<evidence type="ECO:0000256" key="7">
    <source>
        <dbReference type="ARBA" id="ARBA00022833"/>
    </source>
</evidence>
<feature type="binding site" evidence="10">
    <location>
        <position position="351"/>
    </location>
    <ligand>
        <name>Zn(2+)</name>
        <dbReference type="ChEBI" id="CHEBI:29105"/>
        <note>catalytic</note>
    </ligand>
</feature>
<feature type="binding site" evidence="10">
    <location>
        <position position="347"/>
    </location>
    <ligand>
        <name>Zn(2+)</name>
        <dbReference type="ChEBI" id="CHEBI:29105"/>
        <note>catalytic</note>
    </ligand>
</feature>
<evidence type="ECO:0000256" key="2">
    <source>
        <dbReference type="ARBA" id="ARBA00010136"/>
    </source>
</evidence>
<dbReference type="FunFam" id="1.10.390.10:FF:000006">
    <property type="entry name" value="Puromycin-sensitive aminopeptidase"/>
    <property type="match status" value="1"/>
</dbReference>
<evidence type="ECO:0000256" key="12">
    <source>
        <dbReference type="RuleBase" id="RU364040"/>
    </source>
</evidence>
<comment type="caution">
    <text evidence="16">The sequence shown here is derived from an EMBL/GenBank/DDBJ whole genome shotgun (WGS) entry which is preliminary data.</text>
</comment>
<dbReference type="GO" id="GO:0042277">
    <property type="term" value="F:peptide binding"/>
    <property type="evidence" value="ECO:0007669"/>
    <property type="project" value="TreeGrafter"/>
</dbReference>
<gene>
    <name evidence="16" type="ORF">E6K80_00665</name>
</gene>
<feature type="site" description="Transition state stabilizer" evidence="11">
    <location>
        <position position="431"/>
    </location>
</feature>
<dbReference type="EC" id="3.4.11.-" evidence="12"/>
<evidence type="ECO:0000256" key="8">
    <source>
        <dbReference type="ARBA" id="ARBA00023049"/>
    </source>
</evidence>
<dbReference type="GO" id="GO:0005737">
    <property type="term" value="C:cytoplasm"/>
    <property type="evidence" value="ECO:0007669"/>
    <property type="project" value="TreeGrafter"/>
</dbReference>
<dbReference type="InterPro" id="IPR045357">
    <property type="entry name" value="Aminopeptidase_N-like_N"/>
</dbReference>
<dbReference type="AlphaFoldDB" id="A0A538UBG1"/>
<dbReference type="GO" id="GO:0006508">
    <property type="term" value="P:proteolysis"/>
    <property type="evidence" value="ECO:0007669"/>
    <property type="project" value="UniProtKB-KW"/>
</dbReference>
<dbReference type="SUPFAM" id="SSF55486">
    <property type="entry name" value="Metalloproteases ('zincins'), catalytic domain"/>
    <property type="match status" value="1"/>
</dbReference>
<dbReference type="Gene3D" id="1.10.390.10">
    <property type="entry name" value="Neutral Protease Domain 2"/>
    <property type="match status" value="1"/>
</dbReference>
<keyword evidence="7 10" id="KW-0862">Zinc</keyword>
<evidence type="ECO:0000256" key="3">
    <source>
        <dbReference type="ARBA" id="ARBA00022438"/>
    </source>
</evidence>
<evidence type="ECO:0000256" key="11">
    <source>
        <dbReference type="PIRSR" id="PIRSR634016-4"/>
    </source>
</evidence>
<dbReference type="Proteomes" id="UP000319836">
    <property type="component" value="Unassembled WGS sequence"/>
</dbReference>
<dbReference type="Pfam" id="PF01433">
    <property type="entry name" value="Peptidase_M1"/>
    <property type="match status" value="1"/>
</dbReference>
<organism evidence="16 17">
    <name type="scientific">Eiseniibacteriota bacterium</name>
    <dbReference type="NCBI Taxonomy" id="2212470"/>
    <lineage>
        <taxon>Bacteria</taxon>
        <taxon>Candidatus Eiseniibacteriota</taxon>
    </lineage>
</organism>
<evidence type="ECO:0000256" key="9">
    <source>
        <dbReference type="PIRSR" id="PIRSR634016-1"/>
    </source>
</evidence>
<name>A0A538UBG1_UNCEI</name>
<comment type="cofactor">
    <cofactor evidence="10 12">
        <name>Zn(2+)</name>
        <dbReference type="ChEBI" id="CHEBI:29105"/>
    </cofactor>
    <text evidence="10 12">Binds 1 zinc ion per subunit.</text>
</comment>
<dbReference type="InterPro" id="IPR034016">
    <property type="entry name" value="M1_APN-typ"/>
</dbReference>
<dbReference type="Gene3D" id="1.25.50.20">
    <property type="match status" value="1"/>
</dbReference>